<reference evidence="1 2" key="1">
    <citation type="journal article" date="2003" name="Int. J. Syst. Evol. Microbiol.">
        <title>Virgibacillus carmonensis sp. nov., Virgibacillus necropolis sp. nov. and Virgibacillus picturae sp. nov., three novel species isolated from deteriorated mural paintings, transfer of the species of the genus salibacillus to Virgibacillus, as Virgibacillus marismortui comb. nov. and Virgibacillus salexigens comb. nov., and emended description of the genus Virgibacillus.</title>
        <authorList>
            <person name="Heyrman J."/>
            <person name="Logan N.A."/>
            <person name="Busse H.J."/>
            <person name="Balcaen A."/>
            <person name="Lebbe L."/>
            <person name="Rodriguez-Diaz M."/>
            <person name="Swings J."/>
            <person name="De Vos P."/>
        </authorList>
    </citation>
    <scope>NUCLEOTIDE SEQUENCE [LARGE SCALE GENOMIC DNA]</scope>
    <source>
        <strain evidence="1 2">LMG 19488</strain>
    </source>
</reference>
<dbReference type="AlphaFoldDB" id="A0A221MC76"/>
<organism evidence="1 2">
    <name type="scientific">Virgibacillus necropolis</name>
    <dbReference type="NCBI Taxonomy" id="163877"/>
    <lineage>
        <taxon>Bacteria</taxon>
        <taxon>Bacillati</taxon>
        <taxon>Bacillota</taxon>
        <taxon>Bacilli</taxon>
        <taxon>Bacillales</taxon>
        <taxon>Bacillaceae</taxon>
        <taxon>Virgibacillus</taxon>
    </lineage>
</organism>
<dbReference type="RefSeq" id="WP_089532062.1">
    <property type="nucleotide sequence ID" value="NZ_CP022437.1"/>
</dbReference>
<evidence type="ECO:0000313" key="2">
    <source>
        <dbReference type="Proteomes" id="UP000204391"/>
    </source>
</evidence>
<name>A0A221MC76_9BACI</name>
<dbReference type="KEGG" id="vne:CFK40_09370"/>
<dbReference type="Proteomes" id="UP000204391">
    <property type="component" value="Chromosome"/>
</dbReference>
<protein>
    <recommendedName>
        <fullName evidence="3">tRNA methyltransferase</fullName>
    </recommendedName>
</protein>
<dbReference type="EMBL" id="CP022437">
    <property type="protein sequence ID" value="ASN05212.1"/>
    <property type="molecule type" value="Genomic_DNA"/>
</dbReference>
<dbReference type="InterPro" id="IPR020277">
    <property type="entry name" value="DUF2624"/>
</dbReference>
<proteinExistence type="predicted"/>
<dbReference type="OrthoDB" id="2969753at2"/>
<accession>A0A221MC76</accession>
<evidence type="ECO:0000313" key="1">
    <source>
        <dbReference type="EMBL" id="ASN05212.1"/>
    </source>
</evidence>
<sequence>MSKIMKEIIANKLKQTSPEELLHYSKQYGFSLTHKEAKQITDYVKSHPFDPFKESERIVFFKELTRITDLSTTKKAQKLFGEIVRSYGIQSLF</sequence>
<evidence type="ECO:0008006" key="3">
    <source>
        <dbReference type="Google" id="ProtNLM"/>
    </source>
</evidence>
<gene>
    <name evidence="1" type="ORF">CFK40_09370</name>
</gene>
<dbReference type="Pfam" id="PF11116">
    <property type="entry name" value="DUF2624"/>
    <property type="match status" value="1"/>
</dbReference>
<keyword evidence="2" id="KW-1185">Reference proteome</keyword>